<dbReference type="Proteomes" id="UP000685013">
    <property type="component" value="Chromosome 11"/>
</dbReference>
<keyword evidence="1 3" id="KW-0808">Transferase</keyword>
<dbReference type="InterPro" id="IPR004045">
    <property type="entry name" value="Glutathione_S-Trfase_N"/>
</dbReference>
<gene>
    <name evidence="6" type="primary">HSP26-A</name>
    <name evidence="6" type="ORF">SDJN03_16236</name>
</gene>
<comment type="catalytic activity">
    <reaction evidence="2 3">
        <text>RX + glutathione = an S-substituted glutathione + a halide anion + H(+)</text>
        <dbReference type="Rhea" id="RHEA:16437"/>
        <dbReference type="ChEBI" id="CHEBI:15378"/>
        <dbReference type="ChEBI" id="CHEBI:16042"/>
        <dbReference type="ChEBI" id="CHEBI:17792"/>
        <dbReference type="ChEBI" id="CHEBI:57925"/>
        <dbReference type="ChEBI" id="CHEBI:90779"/>
        <dbReference type="EC" id="2.5.1.18"/>
    </reaction>
</comment>
<dbReference type="GO" id="GO:0006749">
    <property type="term" value="P:glutathione metabolic process"/>
    <property type="evidence" value="ECO:0007669"/>
    <property type="project" value="InterPro"/>
</dbReference>
<keyword evidence="7" id="KW-1185">Reference proteome</keyword>
<dbReference type="SFLD" id="SFLDS00019">
    <property type="entry name" value="Glutathione_Transferase_(cytos"/>
    <property type="match status" value="1"/>
</dbReference>
<dbReference type="SFLD" id="SFLDG00358">
    <property type="entry name" value="Main_(cytGST)"/>
    <property type="match status" value="1"/>
</dbReference>
<evidence type="ECO:0000313" key="6">
    <source>
        <dbReference type="EMBL" id="KAG6587671.1"/>
    </source>
</evidence>
<dbReference type="FunFam" id="3.40.30.10:FF:000014">
    <property type="entry name" value="Tau class glutathione S-transferase"/>
    <property type="match status" value="1"/>
</dbReference>
<dbReference type="AlphaFoldDB" id="A0AAV6MTG2"/>
<evidence type="ECO:0000256" key="3">
    <source>
        <dbReference type="RuleBase" id="RU369102"/>
    </source>
</evidence>
<dbReference type="Pfam" id="PF13410">
    <property type="entry name" value="GST_C_2"/>
    <property type="match status" value="1"/>
</dbReference>
<dbReference type="Pfam" id="PF02798">
    <property type="entry name" value="GST_N"/>
    <property type="match status" value="1"/>
</dbReference>
<proteinExistence type="inferred from homology"/>
<feature type="domain" description="GST C-terminal" evidence="5">
    <location>
        <begin position="86"/>
        <end position="209"/>
    </location>
</feature>
<dbReference type="EMBL" id="JAGKQH010000011">
    <property type="protein sequence ID" value="KAG6587671.1"/>
    <property type="molecule type" value="Genomic_DNA"/>
</dbReference>
<comment type="function">
    <text evidence="3">Is involved in the conjugation of reduced glutathione to a wide number of exogenous and endogenous hydrophobic electrophiles.</text>
</comment>
<dbReference type="FunFam" id="1.20.1050.10:FF:000012">
    <property type="entry name" value="Tau class glutathione S-transferase"/>
    <property type="match status" value="1"/>
</dbReference>
<dbReference type="PROSITE" id="PS50405">
    <property type="entry name" value="GST_CTER"/>
    <property type="match status" value="1"/>
</dbReference>
<evidence type="ECO:0000313" key="7">
    <source>
        <dbReference type="Proteomes" id="UP000685013"/>
    </source>
</evidence>
<name>A0AAV6MTG2_9ROSI</name>
<feature type="domain" description="GST N-terminal" evidence="4">
    <location>
        <begin position="2"/>
        <end position="81"/>
    </location>
</feature>
<dbReference type="GO" id="GO:0005829">
    <property type="term" value="C:cytosol"/>
    <property type="evidence" value="ECO:0007669"/>
    <property type="project" value="UniProtKB-SubCell"/>
</dbReference>
<dbReference type="InterPro" id="IPR010987">
    <property type="entry name" value="Glutathione-S-Trfase_C-like"/>
</dbReference>
<evidence type="ECO:0000256" key="1">
    <source>
        <dbReference type="ARBA" id="ARBA00022679"/>
    </source>
</evidence>
<comment type="similarity">
    <text evidence="3">Belongs to the GST superfamily.</text>
</comment>
<evidence type="ECO:0000259" key="4">
    <source>
        <dbReference type="PROSITE" id="PS50404"/>
    </source>
</evidence>
<feature type="non-terminal residue" evidence="6">
    <location>
        <position position="1"/>
    </location>
</feature>
<dbReference type="EC" id="2.5.1.18" evidence="3"/>
<reference evidence="6 7" key="1">
    <citation type="journal article" date="2021" name="Hortic Res">
        <title>The domestication of Cucurbita argyrosperma as revealed by the genome of its wild relative.</title>
        <authorList>
            <person name="Barrera-Redondo J."/>
            <person name="Sanchez-de la Vega G."/>
            <person name="Aguirre-Liguori J.A."/>
            <person name="Castellanos-Morales G."/>
            <person name="Gutierrez-Guerrero Y.T."/>
            <person name="Aguirre-Dugua X."/>
            <person name="Aguirre-Planter E."/>
            <person name="Tenaillon M.I."/>
            <person name="Lira-Saade R."/>
            <person name="Eguiarte L.E."/>
        </authorList>
    </citation>
    <scope>NUCLEOTIDE SEQUENCE [LARGE SCALE GENOMIC DNA]</scope>
    <source>
        <strain evidence="6">JBR-2021</strain>
    </source>
</reference>
<dbReference type="InterPro" id="IPR040079">
    <property type="entry name" value="Glutathione_S-Trfase"/>
</dbReference>
<sequence>MAEVKIIGSAASLFSVRVEWALKLKGIEYEYIPEDVRNKSELLLKSNPVHKKIPVLLHHGKAISESLLILEYIDETWKDNPLMPEDPYNRAMARFWAKFLDEKGLLGAWEACQAEGEEKEKAVEAAIQNLALLDKEIQGKKFFGGDEIGYLDLAAGWMCHWLSVLDEVGEMKVFDKDRVPSLHEWVQDFVHIPVIKESLPPREDLVNYFKGSLSYVRSLSANKQ</sequence>
<comment type="caution">
    <text evidence="6">The sequence shown here is derived from an EMBL/GenBank/DDBJ whole genome shotgun (WGS) entry which is preliminary data.</text>
</comment>
<dbReference type="InterPro" id="IPR045073">
    <property type="entry name" value="Omega/Tau-like"/>
</dbReference>
<protein>
    <recommendedName>
        <fullName evidence="3">Glutathione S-transferase</fullName>
        <ecNumber evidence="3">2.5.1.18</ecNumber>
    </recommendedName>
</protein>
<dbReference type="CDD" id="cd03058">
    <property type="entry name" value="GST_N_Tau"/>
    <property type="match status" value="1"/>
</dbReference>
<keyword evidence="3" id="KW-0963">Cytoplasm</keyword>
<dbReference type="SFLD" id="SFLDG01152">
    <property type="entry name" value="Main.3:_Omega-_and_Tau-like"/>
    <property type="match status" value="1"/>
</dbReference>
<accession>A0AAV6MTG2</accession>
<comment type="subcellular location">
    <subcellularLocation>
        <location evidence="3">Cytoplasm</location>
        <location evidence="3">Cytosol</location>
    </subcellularLocation>
</comment>
<dbReference type="PROSITE" id="PS50404">
    <property type="entry name" value="GST_NTER"/>
    <property type="match status" value="1"/>
</dbReference>
<evidence type="ECO:0000256" key="2">
    <source>
        <dbReference type="ARBA" id="ARBA00047960"/>
    </source>
</evidence>
<dbReference type="GO" id="GO:0004364">
    <property type="term" value="F:glutathione transferase activity"/>
    <property type="evidence" value="ECO:0007669"/>
    <property type="project" value="UniProtKB-UniRule"/>
</dbReference>
<dbReference type="InterPro" id="IPR045074">
    <property type="entry name" value="GST_C_Tau"/>
</dbReference>
<dbReference type="CDD" id="cd03185">
    <property type="entry name" value="GST_C_Tau"/>
    <property type="match status" value="1"/>
</dbReference>
<organism evidence="6 7">
    <name type="scientific">Cucurbita argyrosperma subsp. sororia</name>
    <dbReference type="NCBI Taxonomy" id="37648"/>
    <lineage>
        <taxon>Eukaryota</taxon>
        <taxon>Viridiplantae</taxon>
        <taxon>Streptophyta</taxon>
        <taxon>Embryophyta</taxon>
        <taxon>Tracheophyta</taxon>
        <taxon>Spermatophyta</taxon>
        <taxon>Magnoliopsida</taxon>
        <taxon>eudicotyledons</taxon>
        <taxon>Gunneridae</taxon>
        <taxon>Pentapetalae</taxon>
        <taxon>rosids</taxon>
        <taxon>fabids</taxon>
        <taxon>Cucurbitales</taxon>
        <taxon>Cucurbitaceae</taxon>
        <taxon>Cucurbiteae</taxon>
        <taxon>Cucurbita</taxon>
    </lineage>
</organism>
<evidence type="ECO:0000259" key="5">
    <source>
        <dbReference type="PROSITE" id="PS50405"/>
    </source>
</evidence>
<dbReference type="PANTHER" id="PTHR11260">
    <property type="entry name" value="GLUTATHIONE S-TRANSFERASE, GST, SUPERFAMILY, GST DOMAIN CONTAINING"/>
    <property type="match status" value="1"/>
</dbReference>
<dbReference type="PANTHER" id="PTHR11260:SF614">
    <property type="entry name" value="GLUTATHIONE S-TRANSFERASE"/>
    <property type="match status" value="1"/>
</dbReference>